<comment type="caution">
    <text evidence="1">The sequence shown here is derived from an EMBL/GenBank/DDBJ whole genome shotgun (WGS) entry which is preliminary data.</text>
</comment>
<name>A0A445HNH2_GLYSO</name>
<evidence type="ECO:0000313" key="1">
    <source>
        <dbReference type="EMBL" id="RZB75328.1"/>
    </source>
</evidence>
<dbReference type="EMBL" id="QZWG01000012">
    <property type="protein sequence ID" value="RZB75328.1"/>
    <property type="molecule type" value="Genomic_DNA"/>
</dbReference>
<dbReference type="Proteomes" id="UP000289340">
    <property type="component" value="Chromosome 12"/>
</dbReference>
<accession>A0A445HNH2</accession>
<evidence type="ECO:0000313" key="2">
    <source>
        <dbReference type="Proteomes" id="UP000289340"/>
    </source>
</evidence>
<keyword evidence="2" id="KW-1185">Reference proteome</keyword>
<dbReference type="AlphaFoldDB" id="A0A445HNH2"/>
<reference evidence="1 2" key="1">
    <citation type="submission" date="2018-09" db="EMBL/GenBank/DDBJ databases">
        <title>A high-quality reference genome of wild soybean provides a powerful tool to mine soybean genomes.</title>
        <authorList>
            <person name="Xie M."/>
            <person name="Chung C.Y.L."/>
            <person name="Li M.-W."/>
            <person name="Wong F.-L."/>
            <person name="Chan T.-F."/>
            <person name="Lam H.-M."/>
        </authorList>
    </citation>
    <scope>NUCLEOTIDE SEQUENCE [LARGE SCALE GENOMIC DNA]</scope>
    <source>
        <strain evidence="2">cv. W05</strain>
        <tissue evidence="1">Hypocotyl of etiolated seedlings</tissue>
    </source>
</reference>
<organism evidence="1 2">
    <name type="scientific">Glycine soja</name>
    <name type="common">Wild soybean</name>
    <dbReference type="NCBI Taxonomy" id="3848"/>
    <lineage>
        <taxon>Eukaryota</taxon>
        <taxon>Viridiplantae</taxon>
        <taxon>Streptophyta</taxon>
        <taxon>Embryophyta</taxon>
        <taxon>Tracheophyta</taxon>
        <taxon>Spermatophyta</taxon>
        <taxon>Magnoliopsida</taxon>
        <taxon>eudicotyledons</taxon>
        <taxon>Gunneridae</taxon>
        <taxon>Pentapetalae</taxon>
        <taxon>rosids</taxon>
        <taxon>fabids</taxon>
        <taxon>Fabales</taxon>
        <taxon>Fabaceae</taxon>
        <taxon>Papilionoideae</taxon>
        <taxon>50 kb inversion clade</taxon>
        <taxon>NPAAA clade</taxon>
        <taxon>indigoferoid/millettioid clade</taxon>
        <taxon>Phaseoleae</taxon>
        <taxon>Glycine</taxon>
        <taxon>Glycine subgen. Soja</taxon>
    </lineage>
</organism>
<proteinExistence type="predicted"/>
<protein>
    <submittedName>
        <fullName evidence="1">Uncharacterized protein</fullName>
    </submittedName>
</protein>
<gene>
    <name evidence="1" type="ORF">D0Y65_033980</name>
</gene>
<sequence length="50" mass="5979">MHWIWCIVSADLKDDWSKWFSDGSALDVEAMTIIRKNWATYFLAIRNNRC</sequence>